<dbReference type="AlphaFoldDB" id="A0A8J2PG21"/>
<keyword evidence="2" id="KW-0238">DNA-binding</keyword>
<dbReference type="GO" id="GO:0000977">
    <property type="term" value="F:RNA polymerase II transcription regulatory region sequence-specific DNA binding"/>
    <property type="evidence" value="ECO:0007669"/>
    <property type="project" value="TreeGrafter"/>
</dbReference>
<keyword evidence="7" id="KW-1185">Reference proteome</keyword>
<accession>A0A8J2PG21</accession>
<dbReference type="PROSITE" id="PS50888">
    <property type="entry name" value="BHLH"/>
    <property type="match status" value="1"/>
</dbReference>
<evidence type="ECO:0000256" key="3">
    <source>
        <dbReference type="ARBA" id="ARBA00023163"/>
    </source>
</evidence>
<sequence>MASSQPSSGGSHLTIDPQYSDFANYELAYHHHLQTAFSMGQFYTPELPHHSSAAAAAAAVAAAAIRSQASNGGPASNSTVTSGIWESSLSSSGTRAQMYHQSDVLHQSSCDLWVNGRAPTSAITQRFGPSKISTKKPRRRVATLAQRRAANIRERRRMFNLNEAFDKLRRKVPTFAYEKRLSRIETLRLAITYISFMSDLLAVPERQKAGKSSHLYGMNNNSGSLLTMDCHSNQNVPPSLTPFPLSRIYSPHGNPNGPSYLPSNMHH</sequence>
<dbReference type="GO" id="GO:0032502">
    <property type="term" value="P:developmental process"/>
    <property type="evidence" value="ECO:0007669"/>
    <property type="project" value="TreeGrafter"/>
</dbReference>
<dbReference type="PANTHER" id="PTHR23349:SF63">
    <property type="entry name" value="FER3-LIKE PROTEIN"/>
    <property type="match status" value="1"/>
</dbReference>
<dbReference type="FunFam" id="4.10.280.10:FF:000035">
    <property type="entry name" value="Pancreas-specific transcription factor 1a"/>
    <property type="match status" value="1"/>
</dbReference>
<gene>
    <name evidence="6" type="ORF">AFUS01_LOCUS24305</name>
</gene>
<dbReference type="GO" id="GO:0046983">
    <property type="term" value="F:protein dimerization activity"/>
    <property type="evidence" value="ECO:0007669"/>
    <property type="project" value="InterPro"/>
</dbReference>
<evidence type="ECO:0000313" key="7">
    <source>
        <dbReference type="Proteomes" id="UP000708208"/>
    </source>
</evidence>
<evidence type="ECO:0000256" key="1">
    <source>
        <dbReference type="ARBA" id="ARBA00023015"/>
    </source>
</evidence>
<proteinExistence type="predicted"/>
<dbReference type="CDD" id="cd11415">
    <property type="entry name" value="bHLH_TS_FERD3L_NATO3"/>
    <property type="match status" value="1"/>
</dbReference>
<dbReference type="InterPro" id="IPR011598">
    <property type="entry name" value="bHLH_dom"/>
</dbReference>
<reference evidence="6" key="1">
    <citation type="submission" date="2021-06" db="EMBL/GenBank/DDBJ databases">
        <authorList>
            <person name="Hodson N. C."/>
            <person name="Mongue J. A."/>
            <person name="Jaron S. K."/>
        </authorList>
    </citation>
    <scope>NUCLEOTIDE SEQUENCE</scope>
</reference>
<dbReference type="InterPro" id="IPR050283">
    <property type="entry name" value="E-box_TF_Regulators"/>
</dbReference>
<evidence type="ECO:0000256" key="4">
    <source>
        <dbReference type="ARBA" id="ARBA00023242"/>
    </source>
</evidence>
<dbReference type="OrthoDB" id="6375462at2759"/>
<keyword evidence="4" id="KW-0539">Nucleus</keyword>
<feature type="domain" description="BHLH" evidence="5">
    <location>
        <begin position="145"/>
        <end position="197"/>
    </location>
</feature>
<protein>
    <recommendedName>
        <fullName evidence="5">BHLH domain-containing protein</fullName>
    </recommendedName>
</protein>
<comment type="caution">
    <text evidence="6">The sequence shown here is derived from an EMBL/GenBank/DDBJ whole genome shotgun (WGS) entry which is preliminary data.</text>
</comment>
<keyword evidence="3" id="KW-0804">Transcription</keyword>
<dbReference type="Pfam" id="PF00010">
    <property type="entry name" value="HLH"/>
    <property type="match status" value="1"/>
</dbReference>
<evidence type="ECO:0000256" key="2">
    <source>
        <dbReference type="ARBA" id="ARBA00023125"/>
    </source>
</evidence>
<dbReference type="SMART" id="SM00353">
    <property type="entry name" value="HLH"/>
    <property type="match status" value="1"/>
</dbReference>
<dbReference type="Proteomes" id="UP000708208">
    <property type="component" value="Unassembled WGS sequence"/>
</dbReference>
<keyword evidence="1" id="KW-0805">Transcription regulation</keyword>
<name>A0A8J2PG21_9HEXA</name>
<evidence type="ECO:0000259" key="5">
    <source>
        <dbReference type="PROSITE" id="PS50888"/>
    </source>
</evidence>
<dbReference type="PANTHER" id="PTHR23349">
    <property type="entry name" value="BASIC HELIX-LOOP-HELIX TRANSCRIPTION FACTOR, TWIST"/>
    <property type="match status" value="1"/>
</dbReference>
<evidence type="ECO:0000313" key="6">
    <source>
        <dbReference type="EMBL" id="CAG7785695.1"/>
    </source>
</evidence>
<dbReference type="EMBL" id="CAJVCH010301366">
    <property type="protein sequence ID" value="CAG7785695.1"/>
    <property type="molecule type" value="Genomic_DNA"/>
</dbReference>
<dbReference type="GO" id="GO:0000981">
    <property type="term" value="F:DNA-binding transcription factor activity, RNA polymerase II-specific"/>
    <property type="evidence" value="ECO:0007669"/>
    <property type="project" value="TreeGrafter"/>
</dbReference>
<organism evidence="6 7">
    <name type="scientific">Allacma fusca</name>
    <dbReference type="NCBI Taxonomy" id="39272"/>
    <lineage>
        <taxon>Eukaryota</taxon>
        <taxon>Metazoa</taxon>
        <taxon>Ecdysozoa</taxon>
        <taxon>Arthropoda</taxon>
        <taxon>Hexapoda</taxon>
        <taxon>Collembola</taxon>
        <taxon>Symphypleona</taxon>
        <taxon>Sminthuridae</taxon>
        <taxon>Allacma</taxon>
    </lineage>
</organism>